<dbReference type="SMART" id="SM00089">
    <property type="entry name" value="PKD"/>
    <property type="match status" value="2"/>
</dbReference>
<feature type="domain" description="PKD" evidence="1">
    <location>
        <begin position="406"/>
        <end position="462"/>
    </location>
</feature>
<reference evidence="2 3" key="1">
    <citation type="submission" date="2019-02" db="EMBL/GenBank/DDBJ databases">
        <title>Genomic Encyclopedia of Type Strains, Phase IV (KMG-IV): sequencing the most valuable type-strain genomes for metagenomic binning, comparative biology and taxonomic classification.</title>
        <authorList>
            <person name="Goeker M."/>
        </authorList>
    </citation>
    <scope>NUCLEOTIDE SEQUENCE [LARGE SCALE GENOMIC DNA]</scope>
    <source>
        <strain evidence="2 3">DSM 18116</strain>
    </source>
</reference>
<dbReference type="OrthoDB" id="1490014at2"/>
<dbReference type="Pfam" id="PF13585">
    <property type="entry name" value="CHU_C"/>
    <property type="match status" value="1"/>
</dbReference>
<proteinExistence type="predicted"/>
<organism evidence="2 3">
    <name type="scientific">Pseudobacter ginsenosidimutans</name>
    <dbReference type="NCBI Taxonomy" id="661488"/>
    <lineage>
        <taxon>Bacteria</taxon>
        <taxon>Pseudomonadati</taxon>
        <taxon>Bacteroidota</taxon>
        <taxon>Chitinophagia</taxon>
        <taxon>Chitinophagales</taxon>
        <taxon>Chitinophagaceae</taxon>
        <taxon>Pseudobacter</taxon>
    </lineage>
</organism>
<comment type="caution">
    <text evidence="2">The sequence shown here is derived from an EMBL/GenBank/DDBJ whole genome shotgun (WGS) entry which is preliminary data.</text>
</comment>
<dbReference type="InterPro" id="IPR000601">
    <property type="entry name" value="PKD_dom"/>
</dbReference>
<dbReference type="AlphaFoldDB" id="A0A4Q7MFQ3"/>
<dbReference type="PROSITE" id="PS50093">
    <property type="entry name" value="PKD"/>
    <property type="match status" value="1"/>
</dbReference>
<evidence type="ECO:0000259" key="1">
    <source>
        <dbReference type="PROSITE" id="PS50093"/>
    </source>
</evidence>
<dbReference type="InterPro" id="IPR022409">
    <property type="entry name" value="PKD/Chitinase_dom"/>
</dbReference>
<protein>
    <submittedName>
        <fullName evidence="2">Gliding motility-associated-like protein</fullName>
    </submittedName>
</protein>
<keyword evidence="3" id="KW-1185">Reference proteome</keyword>
<dbReference type="RefSeq" id="WP_130543893.1">
    <property type="nucleotide sequence ID" value="NZ_CP042431.1"/>
</dbReference>
<dbReference type="InterPro" id="IPR035986">
    <property type="entry name" value="PKD_dom_sf"/>
</dbReference>
<gene>
    <name evidence="2" type="ORF">EV199_5390</name>
</gene>
<accession>A0A4Q7MFQ3</accession>
<dbReference type="InterPro" id="IPR026341">
    <property type="entry name" value="T9SS_type_B"/>
</dbReference>
<dbReference type="InterPro" id="IPR013783">
    <property type="entry name" value="Ig-like_fold"/>
</dbReference>
<name>A0A4Q7MFQ3_9BACT</name>
<dbReference type="NCBIfam" id="TIGR04131">
    <property type="entry name" value="Bac_Flav_CTERM"/>
    <property type="match status" value="1"/>
</dbReference>
<evidence type="ECO:0000313" key="2">
    <source>
        <dbReference type="EMBL" id="RZS67006.1"/>
    </source>
</evidence>
<sequence>MLLTAFLYVRADHITGGEVFYTYTSLGNNKFLYHITVKLFMDCRSPRQFNSPATISIFSRANGQRVADITAYLSSDTQIELPNNNPCITDPPDVCYRVGTYEFPKELDGNVEGYVITAQINFRIYTLTNLSPGYGNVGATYTAEIPGTAQVADGPANNSAQFTGNDLVVVCAGNDMKYSFAATDPDGDQLRYSFCNAYMTTSGGGPGGPGGGGSNVYPQPPPYVSVPYGNGFDAGIPLGNSVQIDINTGLITGIAPPSGVYVVTVCVEEIRNGRVIARQRKDLQIKITACTIAAASLPSALMLCRNTFTIQLENRSQSPLIQTYYWEIKDNNDIIVFQSTTKSPGYTFAGIGTYSVKLVVNRGDQCADSVTVPAYVYPGMVPDFSASGFCVNKPTLFTNQSITRYGAITSWDWDFGETQSSGASSQLRDPQHTYLFTGDKLVRLLIFNSNGCVDTAFQSITIIDRPPIALAFRDTLICTPDNVQLLAGGNGIFTWSPNQRINDPTTSNPVVNPVTTTKYYVDLNENGCVNRDSVMVRVVDHVSLNMMPDTTICLGDTIRLRLVSDGLQYSWSPGPNVLDPGSPGPRVAAPGNERYQVIARIGSCSAQGIVDVNSIPYPLASAGADITICYQAMGQLNGSTDGSRFSWSPAGSLINPGSLNPIARPVATTPFILTAYDDKGCPKPSYDTVLLTVLPRIIPYAGNDTNVVIGQPLQLKARGGVKYIWSPPIGLSDGNMPDPIAFYTAPSPGIRYKVKVYDIGNCVDSAYVTVKVFSTRPSVFVPNAFTPNGDGRNDAFRFVAAGIKNVEFFRVYNRWGQLVYSNPSPSPGWDGRVAGKLQDAGTYVWMIRAIDFNGGIVQEKGQMILIR</sequence>
<evidence type="ECO:0000313" key="3">
    <source>
        <dbReference type="Proteomes" id="UP000293874"/>
    </source>
</evidence>
<dbReference type="Proteomes" id="UP000293874">
    <property type="component" value="Unassembled WGS sequence"/>
</dbReference>
<dbReference type="EMBL" id="SGXA01000004">
    <property type="protein sequence ID" value="RZS67006.1"/>
    <property type="molecule type" value="Genomic_DNA"/>
</dbReference>
<dbReference type="SUPFAM" id="SSF49299">
    <property type="entry name" value="PKD domain"/>
    <property type="match status" value="2"/>
</dbReference>
<dbReference type="Gene3D" id="2.60.40.10">
    <property type="entry name" value="Immunoglobulins"/>
    <property type="match status" value="2"/>
</dbReference>
<dbReference type="CDD" id="cd00146">
    <property type="entry name" value="PKD"/>
    <property type="match status" value="2"/>
</dbReference>